<dbReference type="InterPro" id="IPR008727">
    <property type="entry name" value="PAAR_motif"/>
</dbReference>
<protein>
    <recommendedName>
        <fullName evidence="4">PAAR domain-containing protein</fullName>
    </recommendedName>
</protein>
<dbReference type="Proteomes" id="UP000050557">
    <property type="component" value="Unassembled WGS sequence"/>
</dbReference>
<comment type="caution">
    <text evidence="2">The sequence shown here is derived from an EMBL/GenBank/DDBJ whole genome shotgun (WGS) entry which is preliminary data.</text>
</comment>
<dbReference type="AlphaFoldDB" id="A0A0P9W640"/>
<sequence length="200" mass="21969">MAMTSVLLKESCMNRLAIVVGDMTDHGGHVMTGSESHIIGGFPTAHVGCDVICPLHGPTRIISGQNDYLVEGYPLALEGDLTNCGARLVSCQQNFFLVERKSSSEHIPATPPMKRAYTPVVLAQSYTASTSRQNRIVCDERFQMLTHQRNRLGHLDYVLLEHNQCTARGTLDEHGHSRKHGSSNPSTLQFAASAPWPVME</sequence>
<dbReference type="PATRIC" id="fig|251654.3.peg.1921"/>
<evidence type="ECO:0000256" key="1">
    <source>
        <dbReference type="SAM" id="MobiDB-lite"/>
    </source>
</evidence>
<organism evidence="2 3">
    <name type="scientific">Pseudomonas syringae pv. helianthi</name>
    <dbReference type="NCBI Taxonomy" id="251654"/>
    <lineage>
        <taxon>Bacteria</taxon>
        <taxon>Pseudomonadati</taxon>
        <taxon>Pseudomonadota</taxon>
        <taxon>Gammaproteobacteria</taxon>
        <taxon>Pseudomonadales</taxon>
        <taxon>Pseudomonadaceae</taxon>
        <taxon>Pseudomonas</taxon>
    </lineage>
</organism>
<proteinExistence type="predicted"/>
<dbReference type="Pfam" id="PF05488">
    <property type="entry name" value="PAAR_motif"/>
    <property type="match status" value="1"/>
</dbReference>
<evidence type="ECO:0000313" key="3">
    <source>
        <dbReference type="Proteomes" id="UP000050557"/>
    </source>
</evidence>
<gene>
    <name evidence="2" type="ORF">ALO68_100527</name>
</gene>
<evidence type="ECO:0000313" key="2">
    <source>
        <dbReference type="EMBL" id="KPX46442.1"/>
    </source>
</evidence>
<dbReference type="CDD" id="cd14744">
    <property type="entry name" value="PAAR_CT_2"/>
    <property type="match status" value="1"/>
</dbReference>
<feature type="region of interest" description="Disordered" evidence="1">
    <location>
        <begin position="170"/>
        <end position="200"/>
    </location>
</feature>
<accession>A0A0P9W640</accession>
<dbReference type="EMBL" id="LJQM01000094">
    <property type="protein sequence ID" value="KPX46442.1"/>
    <property type="molecule type" value="Genomic_DNA"/>
</dbReference>
<reference evidence="2 3" key="1">
    <citation type="submission" date="2015-09" db="EMBL/GenBank/DDBJ databases">
        <title>Genome announcement of multiple Pseudomonas syringae strains.</title>
        <authorList>
            <person name="Thakur S."/>
            <person name="Wang P.W."/>
            <person name="Gong Y."/>
            <person name="Weir B.S."/>
            <person name="Guttman D.S."/>
        </authorList>
    </citation>
    <scope>NUCLEOTIDE SEQUENCE [LARGE SCALE GENOMIC DNA]</scope>
    <source>
        <strain evidence="2 3">ICMP4531</strain>
    </source>
</reference>
<name>A0A0P9W640_9PSED</name>
<evidence type="ECO:0008006" key="4">
    <source>
        <dbReference type="Google" id="ProtNLM"/>
    </source>
</evidence>
<dbReference type="Gene3D" id="2.60.200.60">
    <property type="match status" value="1"/>
</dbReference>